<organism evidence="1 2">
    <name type="scientific">Stephanodiscus triporus</name>
    <dbReference type="NCBI Taxonomy" id="2934178"/>
    <lineage>
        <taxon>Eukaryota</taxon>
        <taxon>Sar</taxon>
        <taxon>Stramenopiles</taxon>
        <taxon>Ochrophyta</taxon>
        <taxon>Bacillariophyta</taxon>
        <taxon>Coscinodiscophyceae</taxon>
        <taxon>Thalassiosirophycidae</taxon>
        <taxon>Stephanodiscales</taxon>
        <taxon>Stephanodiscaceae</taxon>
        <taxon>Stephanodiscus</taxon>
    </lineage>
</organism>
<proteinExistence type="predicted"/>
<evidence type="ECO:0000313" key="1">
    <source>
        <dbReference type="EMBL" id="KAL3775675.1"/>
    </source>
</evidence>
<name>A0ABD3NI46_9STRA</name>
<keyword evidence="2" id="KW-1185">Reference proteome</keyword>
<evidence type="ECO:0000313" key="2">
    <source>
        <dbReference type="Proteomes" id="UP001530315"/>
    </source>
</evidence>
<dbReference type="Proteomes" id="UP001530315">
    <property type="component" value="Unassembled WGS sequence"/>
</dbReference>
<dbReference type="AlphaFoldDB" id="A0ABD3NI46"/>
<dbReference type="EMBL" id="JALLAZ020001401">
    <property type="protein sequence ID" value="KAL3775675.1"/>
    <property type="molecule type" value="Genomic_DNA"/>
</dbReference>
<sequence length="161" mass="17762">MVAHVSAKTTVALLDSRGCQREEMSMLDGQGGHRNADEGMVTLSLCNISNKSINVEIGFKVKDCVDIKRWKPSYDPVGEAATPGGWQILLALGNLDSLVDGTLVIEVHLKLFDPPPFIPENPSACKIIQGMFINEESADIVFGVRGQQFKYNSGRKPRYRR</sequence>
<accession>A0ABD3NI46</accession>
<comment type="caution">
    <text evidence="1">The sequence shown here is derived from an EMBL/GenBank/DDBJ whole genome shotgun (WGS) entry which is preliminary data.</text>
</comment>
<reference evidence="1 2" key="1">
    <citation type="submission" date="2024-10" db="EMBL/GenBank/DDBJ databases">
        <title>Updated reference genomes for cyclostephanoid diatoms.</title>
        <authorList>
            <person name="Roberts W.R."/>
            <person name="Alverson A.J."/>
        </authorList>
    </citation>
    <scope>NUCLEOTIDE SEQUENCE [LARGE SCALE GENOMIC DNA]</scope>
    <source>
        <strain evidence="1 2">AJA276-08</strain>
    </source>
</reference>
<gene>
    <name evidence="1" type="ORF">ACHAW5_009486</name>
</gene>
<protein>
    <submittedName>
        <fullName evidence="1">Uncharacterized protein</fullName>
    </submittedName>
</protein>